<dbReference type="SMART" id="SM00369">
    <property type="entry name" value="LRR_TYP"/>
    <property type="match status" value="2"/>
</dbReference>
<feature type="region of interest" description="Disordered" evidence="3">
    <location>
        <begin position="320"/>
        <end position="356"/>
    </location>
</feature>
<keyword evidence="2" id="KW-0677">Repeat</keyword>
<evidence type="ECO:0000256" key="1">
    <source>
        <dbReference type="ARBA" id="ARBA00022614"/>
    </source>
</evidence>
<keyword evidence="4" id="KW-0472">Membrane</keyword>
<dbReference type="Proteomes" id="UP000838412">
    <property type="component" value="Chromosome 19"/>
</dbReference>
<feature type="transmembrane region" description="Helical" evidence="4">
    <location>
        <begin position="258"/>
        <end position="279"/>
    </location>
</feature>
<organism evidence="5 6">
    <name type="scientific">Branchiostoma lanceolatum</name>
    <name type="common">Common lancelet</name>
    <name type="synonym">Amphioxus lanceolatum</name>
    <dbReference type="NCBI Taxonomy" id="7740"/>
    <lineage>
        <taxon>Eukaryota</taxon>
        <taxon>Metazoa</taxon>
        <taxon>Chordata</taxon>
        <taxon>Cephalochordata</taxon>
        <taxon>Leptocardii</taxon>
        <taxon>Amphioxiformes</taxon>
        <taxon>Branchiostomatidae</taxon>
        <taxon>Branchiostoma</taxon>
    </lineage>
</organism>
<protein>
    <submittedName>
        <fullName evidence="5">RTN4RL2 protein</fullName>
    </submittedName>
</protein>
<reference evidence="5" key="1">
    <citation type="submission" date="2022-01" db="EMBL/GenBank/DDBJ databases">
        <authorList>
            <person name="Braso-Vives M."/>
        </authorList>
    </citation>
    <scope>NUCLEOTIDE SEQUENCE</scope>
</reference>
<feature type="region of interest" description="Disordered" evidence="3">
    <location>
        <begin position="551"/>
        <end position="572"/>
    </location>
</feature>
<name>A0A8K0EI41_BRALA</name>
<dbReference type="EMBL" id="OV696704">
    <property type="protein sequence ID" value="CAH1252272.1"/>
    <property type="molecule type" value="Genomic_DNA"/>
</dbReference>
<dbReference type="Gene3D" id="3.80.10.10">
    <property type="entry name" value="Ribonuclease Inhibitor"/>
    <property type="match status" value="1"/>
</dbReference>
<feature type="compositionally biased region" description="Basic and acidic residues" evidence="3">
    <location>
        <begin position="416"/>
        <end position="428"/>
    </location>
</feature>
<feature type="compositionally biased region" description="Basic and acidic residues" evidence="3">
    <location>
        <begin position="435"/>
        <end position="474"/>
    </location>
</feature>
<feature type="compositionally biased region" description="Polar residues" evidence="3">
    <location>
        <begin position="719"/>
        <end position="729"/>
    </location>
</feature>
<keyword evidence="4" id="KW-0812">Transmembrane</keyword>
<dbReference type="InterPro" id="IPR032675">
    <property type="entry name" value="LRR_dom_sf"/>
</dbReference>
<feature type="region of interest" description="Disordered" evidence="3">
    <location>
        <begin position="596"/>
        <end position="616"/>
    </location>
</feature>
<dbReference type="AlphaFoldDB" id="A0A8K0EI41"/>
<dbReference type="InterPro" id="IPR051295">
    <property type="entry name" value="LGI_related"/>
</dbReference>
<evidence type="ECO:0000313" key="6">
    <source>
        <dbReference type="Proteomes" id="UP000838412"/>
    </source>
</evidence>
<feature type="compositionally biased region" description="Basic and acidic residues" evidence="3">
    <location>
        <begin position="510"/>
        <end position="519"/>
    </location>
</feature>
<feature type="compositionally biased region" description="Polar residues" evidence="3">
    <location>
        <begin position="322"/>
        <end position="332"/>
    </location>
</feature>
<keyword evidence="4" id="KW-1133">Transmembrane helix</keyword>
<gene>
    <name evidence="5" type="primary">RTN4RL2</name>
    <name evidence="5" type="ORF">BLAG_LOCUS12400</name>
</gene>
<dbReference type="SUPFAM" id="SSF52058">
    <property type="entry name" value="L domain-like"/>
    <property type="match status" value="1"/>
</dbReference>
<evidence type="ECO:0000256" key="3">
    <source>
        <dbReference type="SAM" id="MobiDB-lite"/>
    </source>
</evidence>
<evidence type="ECO:0000256" key="4">
    <source>
        <dbReference type="SAM" id="Phobius"/>
    </source>
</evidence>
<feature type="compositionally biased region" description="Basic and acidic residues" evidence="3">
    <location>
        <begin position="379"/>
        <end position="405"/>
    </location>
</feature>
<accession>A0A8K0EI41</accession>
<dbReference type="PANTHER" id="PTHR24367">
    <property type="entry name" value="LEUCINE-RICH REPEAT-CONTAINING PROTEIN"/>
    <property type="match status" value="1"/>
</dbReference>
<evidence type="ECO:0000256" key="2">
    <source>
        <dbReference type="ARBA" id="ARBA00022737"/>
    </source>
</evidence>
<proteinExistence type="predicted"/>
<keyword evidence="6" id="KW-1185">Reference proteome</keyword>
<feature type="region of interest" description="Disordered" evidence="3">
    <location>
        <begin position="801"/>
        <end position="830"/>
    </location>
</feature>
<evidence type="ECO:0000313" key="5">
    <source>
        <dbReference type="EMBL" id="CAH1252272.1"/>
    </source>
</evidence>
<feature type="region of interest" description="Disordered" evidence="3">
    <location>
        <begin position="368"/>
        <end position="537"/>
    </location>
</feature>
<dbReference type="PANTHER" id="PTHR24367:SF318">
    <property type="entry name" value="LEUCINE-RICH GLIOMA-INACTIVATED PROTEIN 1-LIKE"/>
    <property type="match status" value="1"/>
</dbReference>
<dbReference type="InterPro" id="IPR001611">
    <property type="entry name" value="Leu-rich_rpt"/>
</dbReference>
<dbReference type="OrthoDB" id="8861968at2759"/>
<feature type="region of interest" description="Disordered" evidence="3">
    <location>
        <begin position="696"/>
        <end position="755"/>
    </location>
</feature>
<keyword evidence="1" id="KW-0433">Leucine-rich repeat</keyword>
<dbReference type="Pfam" id="PF13855">
    <property type="entry name" value="LRR_8"/>
    <property type="match status" value="1"/>
</dbReference>
<dbReference type="InterPro" id="IPR003591">
    <property type="entry name" value="Leu-rich_rpt_typical-subtyp"/>
</dbReference>
<feature type="compositionally biased region" description="Basic and acidic residues" evidence="3">
    <location>
        <begin position="480"/>
        <end position="489"/>
    </location>
</feature>
<sequence>MEDNLIYCLDDDTFLGLEELKHLYLQKNGMSVISKHAFRGLPVLKDVWLYDNHLRSVPIDALLQPKALKVARLANNRITMIDERVMRLNENRHFFLMLGHNKLNCDRNLTWLICNLWRLDVIPQRNSLTCASPPNLRGRLIRLLKKEDLNTDIKKPSPVEWYKPSWDEIFIRADTASTSSEHPQNVSTLLYDQTASNHTDVTLYANNTTYNETAPAENYTYTPYTGSMFASRHTTEMVYIHLFGRDAIINLDDNKSNLVAMILAVFLPLVLMLALAIVLCLQTGLVVCNIPTDAENEEPADFETVEPYAVVYMDSIDLQASGKDSANGSQPITDPDQSEGNSTIQPHAQEGKEETNQSQVIAVIHHEDPGTEPQSCAVTHKEDQRQERHPPEITHDDDPGPEFHPHKTTHNIDPGAELHLHKTTHDDNPAGSELSPHETTHKDNQWPELHPHETTHDDDPGPQLHPHETTHNDDPGAELHPPETTHGDDPGPQLHPHKTTHNDDPGAELHPPETTHGDDPGPQLHPYAVTYDSGQDDNSIIQPYAIAYLNSPQTTKPHGQTVAAPETTPTHQETLIKQPLAQSTSNTEPHYVNKEVIIEDNPQARDDNENATDKDETFVKQPLNRSRSTASNIEPHYVNKEVFKGNPQARDYNVAYENATDQDETFVKQPLARSFPTRADTEPNYWKKEVDKVNTRAKDGNSPFKNATDQDETCIKKPFTQSEDQSQPTAAEFNPKDEEGDRNIPGNIDEYPYGMGKKKEIRREMLYGGGSQDVDSGMCSESRVLYNSCTQPSGCSVLYEEPSVDNEPSHEHVETANVSEEETTIKQPLA</sequence>